<sequence>MNFPNAVKSGFRNYATFSGRATRSEYWYWTLFAFLLQAMSSGFGDAISTLFSVGLLLPSIAVSVRRMHDTDHRGWWMIVPIANFVFSVKQSDPNLNRFGPPAPPSL</sequence>
<proteinExistence type="predicted"/>
<evidence type="ECO:0000256" key="1">
    <source>
        <dbReference type="SAM" id="Phobius"/>
    </source>
</evidence>
<name>A0A6J6QXM0_9ZZZZ</name>
<protein>
    <submittedName>
        <fullName evidence="2">Unannotated protein</fullName>
    </submittedName>
</protein>
<dbReference type="PANTHER" id="PTHR34980">
    <property type="entry name" value="INNER MEMBRANE PROTEIN-RELATED-RELATED"/>
    <property type="match status" value="1"/>
</dbReference>
<keyword evidence="1" id="KW-0812">Transmembrane</keyword>
<dbReference type="InterPro" id="IPR008523">
    <property type="entry name" value="DUF805"/>
</dbReference>
<keyword evidence="1" id="KW-1133">Transmembrane helix</keyword>
<dbReference type="Pfam" id="PF05656">
    <property type="entry name" value="DUF805"/>
    <property type="match status" value="1"/>
</dbReference>
<organism evidence="2">
    <name type="scientific">freshwater metagenome</name>
    <dbReference type="NCBI Taxonomy" id="449393"/>
    <lineage>
        <taxon>unclassified sequences</taxon>
        <taxon>metagenomes</taxon>
        <taxon>ecological metagenomes</taxon>
    </lineage>
</organism>
<accession>A0A6J6QXM0</accession>
<keyword evidence="1" id="KW-0472">Membrane</keyword>
<gene>
    <name evidence="2" type="ORF">UFOPK2657_00736</name>
</gene>
<dbReference type="EMBL" id="CAEZYG010000126">
    <property type="protein sequence ID" value="CAB4715629.1"/>
    <property type="molecule type" value="Genomic_DNA"/>
</dbReference>
<reference evidence="2" key="1">
    <citation type="submission" date="2020-05" db="EMBL/GenBank/DDBJ databases">
        <authorList>
            <person name="Chiriac C."/>
            <person name="Salcher M."/>
            <person name="Ghai R."/>
            <person name="Kavagutti S V."/>
        </authorList>
    </citation>
    <scope>NUCLEOTIDE SEQUENCE</scope>
</reference>
<feature type="transmembrane region" description="Helical" evidence="1">
    <location>
        <begin position="26"/>
        <end position="57"/>
    </location>
</feature>
<dbReference type="AlphaFoldDB" id="A0A6J6QXM0"/>
<evidence type="ECO:0000313" key="2">
    <source>
        <dbReference type="EMBL" id="CAB4715629.1"/>
    </source>
</evidence>
<dbReference type="PANTHER" id="PTHR34980:SF2">
    <property type="entry name" value="INNER MEMBRANE PROTEIN YHAH-RELATED"/>
    <property type="match status" value="1"/>
</dbReference>
<dbReference type="GO" id="GO:0005886">
    <property type="term" value="C:plasma membrane"/>
    <property type="evidence" value="ECO:0007669"/>
    <property type="project" value="TreeGrafter"/>
</dbReference>